<dbReference type="PANTHER" id="PTHR35802:SF1">
    <property type="entry name" value="PROTEASE SYNTHASE AND SPORULATION PROTEIN PAI 2"/>
    <property type="match status" value="1"/>
</dbReference>
<dbReference type="Pfam" id="PF04299">
    <property type="entry name" value="FMN_bind_2"/>
    <property type="match status" value="1"/>
</dbReference>
<gene>
    <name evidence="1" type="ORF">A8V01_16100</name>
</gene>
<dbReference type="PANTHER" id="PTHR35802">
    <property type="entry name" value="PROTEASE SYNTHASE AND SPORULATION PROTEIN PAI 2"/>
    <property type="match status" value="1"/>
</dbReference>
<evidence type="ECO:0000313" key="1">
    <source>
        <dbReference type="EMBL" id="PNU05503.1"/>
    </source>
</evidence>
<reference evidence="1 2" key="1">
    <citation type="submission" date="2016-05" db="EMBL/GenBank/DDBJ databases">
        <title>Complete genome sequence of Novosphingobium guangzhouense SA925(T).</title>
        <authorList>
            <person name="Sha S."/>
        </authorList>
    </citation>
    <scope>NUCLEOTIDE SEQUENCE [LARGE SCALE GENOMIC DNA]</scope>
    <source>
        <strain evidence="1 2">SA925</strain>
    </source>
</reference>
<keyword evidence="2" id="KW-1185">Reference proteome</keyword>
<dbReference type="Gene3D" id="2.30.110.10">
    <property type="entry name" value="Electron Transport, Fmn-binding Protein, Chain A"/>
    <property type="match status" value="1"/>
</dbReference>
<dbReference type="SUPFAM" id="SSF50475">
    <property type="entry name" value="FMN-binding split barrel"/>
    <property type="match status" value="1"/>
</dbReference>
<dbReference type="RefSeq" id="WP_103095287.1">
    <property type="nucleotide sequence ID" value="NZ_LYMM01000025.1"/>
</dbReference>
<protein>
    <recommendedName>
        <fullName evidence="3">Transcriptional regulator</fullName>
    </recommendedName>
</protein>
<evidence type="ECO:0000313" key="2">
    <source>
        <dbReference type="Proteomes" id="UP000236327"/>
    </source>
</evidence>
<accession>A0A2K2G389</accession>
<evidence type="ECO:0008006" key="3">
    <source>
        <dbReference type="Google" id="ProtNLM"/>
    </source>
</evidence>
<comment type="caution">
    <text evidence="1">The sequence shown here is derived from an EMBL/GenBank/DDBJ whole genome shotgun (WGS) entry which is preliminary data.</text>
</comment>
<dbReference type="EMBL" id="LYMM01000025">
    <property type="protein sequence ID" value="PNU05503.1"/>
    <property type="molecule type" value="Genomic_DNA"/>
</dbReference>
<organism evidence="1 2">
    <name type="scientific">Novosphingobium guangzhouense</name>
    <dbReference type="NCBI Taxonomy" id="1850347"/>
    <lineage>
        <taxon>Bacteria</taxon>
        <taxon>Pseudomonadati</taxon>
        <taxon>Pseudomonadota</taxon>
        <taxon>Alphaproteobacteria</taxon>
        <taxon>Sphingomonadales</taxon>
        <taxon>Sphingomonadaceae</taxon>
        <taxon>Novosphingobium</taxon>
    </lineage>
</organism>
<dbReference type="InterPro" id="IPR012349">
    <property type="entry name" value="Split_barrel_FMN-bd"/>
</dbReference>
<dbReference type="AlphaFoldDB" id="A0A2K2G389"/>
<dbReference type="InterPro" id="IPR007396">
    <property type="entry name" value="TR_PAI2-type"/>
</dbReference>
<proteinExistence type="predicted"/>
<dbReference type="OrthoDB" id="9794948at2"/>
<dbReference type="Proteomes" id="UP000236327">
    <property type="component" value="Unassembled WGS sequence"/>
</dbReference>
<sequence length="197" mass="21752">MSIWSPRNPAEVADLVARHPLAWVVSAGPSFHATPLPLVADLDENGTVAALVGHFALRNPQVEALRAQPRALVLFQGAEGYVSPELVTQPQWAPTWNYAVARFEVELTFAPEENEAALDRLIAHMEGDRPDRWTVDRMGERYEPMSRHIIAFRAKVLSCDATFKLGQDERPESLAQILAGHPDARLTAAMREANAAP</sequence>
<name>A0A2K2G389_9SPHN</name>